<comment type="caution">
    <text evidence="5">The sequence shown here is derived from an EMBL/GenBank/DDBJ whole genome shotgun (WGS) entry which is preliminary data.</text>
</comment>
<dbReference type="HOGENOM" id="CLU_000445_88_0_9"/>
<dbReference type="AlphaFoldDB" id="R2XH03"/>
<dbReference type="SUPFAM" id="SSF46689">
    <property type="entry name" value="Homeodomain-like"/>
    <property type="match status" value="1"/>
</dbReference>
<dbReference type="SMART" id="SM00342">
    <property type="entry name" value="HTH_ARAC"/>
    <property type="match status" value="1"/>
</dbReference>
<dbReference type="GO" id="GO:0043565">
    <property type="term" value="F:sequence-specific DNA binding"/>
    <property type="evidence" value="ECO:0007669"/>
    <property type="project" value="InterPro"/>
</dbReference>
<dbReference type="GO" id="GO:0003700">
    <property type="term" value="F:DNA-binding transcription factor activity"/>
    <property type="evidence" value="ECO:0007669"/>
    <property type="project" value="InterPro"/>
</dbReference>
<dbReference type="RefSeq" id="WP_010782149.1">
    <property type="nucleotide sequence ID" value="NZ_ASWH01000001.1"/>
</dbReference>
<dbReference type="EMBL" id="AJDQ01000012">
    <property type="protein sequence ID" value="EOI53868.1"/>
    <property type="molecule type" value="Genomic_DNA"/>
</dbReference>
<evidence type="ECO:0000313" key="8">
    <source>
        <dbReference type="Proteomes" id="UP000014160"/>
    </source>
</evidence>
<organism evidence="5 7">
    <name type="scientific">Enterococcus gilvus ATCC BAA-350</name>
    <dbReference type="NCBI Taxonomy" id="1158614"/>
    <lineage>
        <taxon>Bacteria</taxon>
        <taxon>Bacillati</taxon>
        <taxon>Bacillota</taxon>
        <taxon>Bacilli</taxon>
        <taxon>Lactobacillales</taxon>
        <taxon>Enterococcaceae</taxon>
        <taxon>Enterococcus</taxon>
    </lineage>
</organism>
<dbReference type="EMBL" id="ASWH01000001">
    <property type="protein sequence ID" value="EOW80857.1"/>
    <property type="molecule type" value="Genomic_DNA"/>
</dbReference>
<proteinExistence type="predicted"/>
<evidence type="ECO:0000256" key="1">
    <source>
        <dbReference type="ARBA" id="ARBA00023015"/>
    </source>
</evidence>
<feature type="domain" description="HTH araC/xylS-type" evidence="4">
    <location>
        <begin position="215"/>
        <end position="312"/>
    </location>
</feature>
<name>R2XH03_9ENTE</name>
<dbReference type="eggNOG" id="COG2169">
    <property type="taxonomic scope" value="Bacteria"/>
</dbReference>
<dbReference type="PROSITE" id="PS01124">
    <property type="entry name" value="HTH_ARAC_FAMILY_2"/>
    <property type="match status" value="1"/>
</dbReference>
<dbReference type="OrthoDB" id="9816335at2"/>
<evidence type="ECO:0000256" key="3">
    <source>
        <dbReference type="ARBA" id="ARBA00023163"/>
    </source>
</evidence>
<reference evidence="6 8" key="2">
    <citation type="submission" date="2013-03" db="EMBL/GenBank/DDBJ databases">
        <title>The Genome Sequence of Enterococcus gilvus ATCC BAA-350 (PacBio/Illumina hybrid assembly).</title>
        <authorList>
            <consortium name="The Broad Institute Genomics Platform"/>
            <consortium name="The Broad Institute Genome Sequencing Center for Infectious Disease"/>
            <person name="Earl A."/>
            <person name="Russ C."/>
            <person name="Gilmore M."/>
            <person name="Surin D."/>
            <person name="Walker B."/>
            <person name="Young S."/>
            <person name="Zeng Q."/>
            <person name="Gargeya S."/>
            <person name="Fitzgerald M."/>
            <person name="Haas B."/>
            <person name="Abouelleil A."/>
            <person name="Allen A.W."/>
            <person name="Alvarado L."/>
            <person name="Arachchi H.M."/>
            <person name="Berlin A.M."/>
            <person name="Chapman S.B."/>
            <person name="Gainer-Dewar J."/>
            <person name="Goldberg J."/>
            <person name="Griggs A."/>
            <person name="Gujja S."/>
            <person name="Hansen M."/>
            <person name="Howarth C."/>
            <person name="Imamovic A."/>
            <person name="Ireland A."/>
            <person name="Larimer J."/>
            <person name="McCowan C."/>
            <person name="Murphy C."/>
            <person name="Pearson M."/>
            <person name="Poon T.W."/>
            <person name="Priest M."/>
            <person name="Roberts A."/>
            <person name="Saif S."/>
            <person name="Shea T."/>
            <person name="Sisk P."/>
            <person name="Sykes S."/>
            <person name="Wortman J."/>
            <person name="Nusbaum C."/>
            <person name="Birren B."/>
        </authorList>
    </citation>
    <scope>NUCLEOTIDE SEQUENCE [LARGE SCALE GENOMIC DNA]</scope>
    <source>
        <strain evidence="6 8">ATCC BAA-350</strain>
    </source>
</reference>
<evidence type="ECO:0000313" key="7">
    <source>
        <dbReference type="Proteomes" id="UP000013750"/>
    </source>
</evidence>
<reference evidence="5 7" key="1">
    <citation type="submission" date="2013-02" db="EMBL/GenBank/DDBJ databases">
        <title>The Genome Sequence of Enterococcus gilvus ATCC BAA-350.</title>
        <authorList>
            <consortium name="The Broad Institute Genome Sequencing Platform"/>
            <consortium name="The Broad Institute Genome Sequencing Center for Infectious Disease"/>
            <person name="Earl A.M."/>
            <person name="Gilmore M.S."/>
            <person name="Lebreton F."/>
            <person name="Walker B."/>
            <person name="Young S.K."/>
            <person name="Zeng Q."/>
            <person name="Gargeya S."/>
            <person name="Fitzgerald M."/>
            <person name="Haas B."/>
            <person name="Abouelleil A."/>
            <person name="Alvarado L."/>
            <person name="Arachchi H.M."/>
            <person name="Berlin A.M."/>
            <person name="Chapman S.B."/>
            <person name="Dewar J."/>
            <person name="Goldberg J."/>
            <person name="Griggs A."/>
            <person name="Gujja S."/>
            <person name="Hansen M."/>
            <person name="Howarth C."/>
            <person name="Imamovic A."/>
            <person name="Larimer J."/>
            <person name="McCowan C."/>
            <person name="Murphy C."/>
            <person name="Neiman D."/>
            <person name="Pearson M."/>
            <person name="Priest M."/>
            <person name="Roberts A."/>
            <person name="Saif S."/>
            <person name="Shea T."/>
            <person name="Sisk P."/>
            <person name="Sykes S."/>
            <person name="Wortman J."/>
            <person name="Nusbaum C."/>
            <person name="Birren B."/>
        </authorList>
    </citation>
    <scope>NUCLEOTIDE SEQUENCE [LARGE SCALE GENOMIC DNA]</scope>
    <source>
        <strain evidence="5 7">ATCC BAA-350</strain>
    </source>
</reference>
<evidence type="ECO:0000259" key="4">
    <source>
        <dbReference type="PROSITE" id="PS01124"/>
    </source>
</evidence>
<accession>R2XH03</accession>
<evidence type="ECO:0000256" key="2">
    <source>
        <dbReference type="ARBA" id="ARBA00023125"/>
    </source>
</evidence>
<dbReference type="Proteomes" id="UP000014160">
    <property type="component" value="Unassembled WGS sequence"/>
</dbReference>
<dbReference type="InterPro" id="IPR018060">
    <property type="entry name" value="HTH_AraC"/>
</dbReference>
<dbReference type="PANTHER" id="PTHR43280">
    <property type="entry name" value="ARAC-FAMILY TRANSCRIPTIONAL REGULATOR"/>
    <property type="match status" value="1"/>
</dbReference>
<sequence>MDATPTQDTRFYQFLKTLDCYLGDDGQMLGEVQRFAENPQRDIAAFVTKDSTDRIEVPDGFLRILYVMKGTATIQLDNTERCLTAGGLLLVNGAAQLSYTGSLETQVLTFYFKASYFTESLLGQIFEEPLLYRFFIEALSEEFVGISRFLVYDFAGETDVHFYALLLLKQVVKMAYFNNKVTKAAFVLLIVEISQAPPEGLIAKDSVVSNGQLTEELLAYIDARLEQVTLEEVAEKFHFHPNYLSSLLKEKTGHSFTEIVLLRRIERCKKYLEQTDLTVQTIVERLGYKDKAFFYKRFKQIEGLTPRQYRKKREEENECTKTFLPKCN</sequence>
<keyword evidence="2" id="KW-0238">DNA-binding</keyword>
<dbReference type="Pfam" id="PF12833">
    <property type="entry name" value="HTH_18"/>
    <property type="match status" value="1"/>
</dbReference>
<keyword evidence="1" id="KW-0805">Transcription regulation</keyword>
<dbReference type="Gene3D" id="1.10.10.60">
    <property type="entry name" value="Homeodomain-like"/>
    <property type="match status" value="2"/>
</dbReference>
<evidence type="ECO:0000313" key="6">
    <source>
        <dbReference type="EMBL" id="EOW80857.1"/>
    </source>
</evidence>
<gene>
    <name evidence="6" type="ORF">I592_00141</name>
    <name evidence="5" type="ORF">UKC_03821</name>
</gene>
<keyword evidence="3" id="KW-0804">Transcription</keyword>
<protein>
    <recommendedName>
        <fullName evidence="4">HTH araC/xylS-type domain-containing protein</fullName>
    </recommendedName>
</protein>
<dbReference type="InterPro" id="IPR009057">
    <property type="entry name" value="Homeodomain-like_sf"/>
</dbReference>
<evidence type="ECO:0000313" key="5">
    <source>
        <dbReference type="EMBL" id="EOI53868.1"/>
    </source>
</evidence>
<dbReference type="PATRIC" id="fig|1158614.3.peg.3810"/>
<dbReference type="Proteomes" id="UP000013750">
    <property type="component" value="Unassembled WGS sequence"/>
</dbReference>
<dbReference type="PANTHER" id="PTHR43280:SF2">
    <property type="entry name" value="HTH-TYPE TRANSCRIPTIONAL REGULATOR EXSA"/>
    <property type="match status" value="1"/>
</dbReference>
<keyword evidence="8" id="KW-1185">Reference proteome</keyword>